<evidence type="ECO:0000256" key="1">
    <source>
        <dbReference type="ARBA" id="ARBA00022729"/>
    </source>
</evidence>
<evidence type="ECO:0000259" key="2">
    <source>
        <dbReference type="Pfam" id="PF02638"/>
    </source>
</evidence>
<accession>A0A381R6N5</accession>
<sequence>MNNQSKLFFLRAAVSVALLFSLNWASELSQKGEFEQRYLWVVRNALTSKSSINQMINFATLNRFNHILVQVRGRGDAYYNSMIVPKSQLINDANFDPLAYLIPRAKEKGIHVHAWVNTYLLWSSRSKPVQDDHLFYSHPEWIDQNKQIQLNLSEEMQNFNSGKNGNEGFYLSPNHPKVNSYLLTVFRDLIENYELDGLHLDYVRFHDSEYGQNPAAIAYFRKYNGMKAYPPEETLGVSEWNDHRRKAITDLVRETKNLIETVRPGVELSAAVKPNLYQARERYFQEWDVWLAAGYLDKAVVMNYTKNLKEFADNIDIMYDNLPSKYRKKIVMGIATYNQPADQVVDKVKYTRVTRFKGISFFSYNVMAQNPQYFRLIKKILYPRG</sequence>
<dbReference type="SUPFAM" id="SSF51445">
    <property type="entry name" value="(Trans)glycosidases"/>
    <property type="match status" value="1"/>
</dbReference>
<dbReference type="InterPro" id="IPR003790">
    <property type="entry name" value="GHL10"/>
</dbReference>
<feature type="domain" description="Glycosyl hydrolase-like 10" evidence="2">
    <location>
        <begin position="44"/>
        <end position="345"/>
    </location>
</feature>
<reference evidence="3" key="1">
    <citation type="submission" date="2018-05" db="EMBL/GenBank/DDBJ databases">
        <authorList>
            <person name="Lanie J.A."/>
            <person name="Ng W.-L."/>
            <person name="Kazmierczak K.M."/>
            <person name="Andrzejewski T.M."/>
            <person name="Davidsen T.M."/>
            <person name="Wayne K.J."/>
            <person name="Tettelin H."/>
            <person name="Glass J.I."/>
            <person name="Rusch D."/>
            <person name="Podicherti R."/>
            <person name="Tsui H.-C.T."/>
            <person name="Winkler M.E."/>
        </authorList>
    </citation>
    <scope>NUCLEOTIDE SEQUENCE</scope>
</reference>
<proteinExistence type="predicted"/>
<dbReference type="InterPro" id="IPR017853">
    <property type="entry name" value="GH"/>
</dbReference>
<dbReference type="PANTHER" id="PTHR43405:SF1">
    <property type="entry name" value="GLYCOSYL HYDROLASE DIGH"/>
    <property type="match status" value="1"/>
</dbReference>
<name>A0A381R6N5_9ZZZZ</name>
<keyword evidence="1" id="KW-0732">Signal</keyword>
<dbReference type="EMBL" id="UINC01001714">
    <property type="protein sequence ID" value="SUZ87220.1"/>
    <property type="molecule type" value="Genomic_DNA"/>
</dbReference>
<organism evidence="3">
    <name type="scientific">marine metagenome</name>
    <dbReference type="NCBI Taxonomy" id="408172"/>
    <lineage>
        <taxon>unclassified sequences</taxon>
        <taxon>metagenomes</taxon>
        <taxon>ecological metagenomes</taxon>
    </lineage>
</organism>
<dbReference type="InterPro" id="IPR052177">
    <property type="entry name" value="Divisome_Glycosyl_Hydrolase"/>
</dbReference>
<gene>
    <name evidence="3" type="ORF">METZ01_LOCUS40074</name>
</gene>
<dbReference type="AlphaFoldDB" id="A0A381R6N5"/>
<protein>
    <recommendedName>
        <fullName evidence="2">Glycosyl hydrolase-like 10 domain-containing protein</fullName>
    </recommendedName>
</protein>
<dbReference type="Gene3D" id="3.20.20.80">
    <property type="entry name" value="Glycosidases"/>
    <property type="match status" value="1"/>
</dbReference>
<dbReference type="Pfam" id="PF02638">
    <property type="entry name" value="GHL10"/>
    <property type="match status" value="1"/>
</dbReference>
<evidence type="ECO:0000313" key="3">
    <source>
        <dbReference type="EMBL" id="SUZ87220.1"/>
    </source>
</evidence>
<dbReference type="PANTHER" id="PTHR43405">
    <property type="entry name" value="GLYCOSYL HYDROLASE DIGH"/>
    <property type="match status" value="1"/>
</dbReference>